<dbReference type="SUPFAM" id="SSF50022">
    <property type="entry name" value="ISP domain"/>
    <property type="match status" value="1"/>
</dbReference>
<dbReference type="RefSeq" id="WP_208054256.1">
    <property type="nucleotide sequence ID" value="NZ_JAGEMK010000001.1"/>
</dbReference>
<dbReference type="InterPro" id="IPR017881">
    <property type="entry name" value="NirD"/>
</dbReference>
<dbReference type="CDD" id="cd03529">
    <property type="entry name" value="Rieske_NirD"/>
    <property type="match status" value="1"/>
</dbReference>
<dbReference type="GO" id="GO:0016705">
    <property type="term" value="F:oxidoreductase activity, acting on paired donors, with incorporation or reduction of molecular oxygen"/>
    <property type="evidence" value="ECO:0007669"/>
    <property type="project" value="UniProtKB-ARBA"/>
</dbReference>
<gene>
    <name evidence="8" type="primary">nirD</name>
    <name evidence="8" type="ORF">J4G33_02300</name>
</gene>
<evidence type="ECO:0000313" key="9">
    <source>
        <dbReference type="Proteomes" id="UP000664209"/>
    </source>
</evidence>
<keyword evidence="9" id="KW-1185">Reference proteome</keyword>
<dbReference type="InterPro" id="IPR012748">
    <property type="entry name" value="Rieske-like_NirD"/>
</dbReference>
<keyword evidence="6" id="KW-0534">Nitrate assimilation</keyword>
<dbReference type="EMBL" id="JAGEMK010000001">
    <property type="protein sequence ID" value="MBO1750630.1"/>
    <property type="molecule type" value="Genomic_DNA"/>
</dbReference>
<evidence type="ECO:0000259" key="7">
    <source>
        <dbReference type="PROSITE" id="PS51296"/>
    </source>
</evidence>
<feature type="domain" description="Rieske" evidence="7">
    <location>
        <begin position="21"/>
        <end position="122"/>
    </location>
</feature>
<dbReference type="NCBIfam" id="TIGR02378">
    <property type="entry name" value="nirD_assim_sml"/>
    <property type="match status" value="1"/>
</dbReference>
<dbReference type="Gene3D" id="2.102.10.10">
    <property type="entry name" value="Rieske [2Fe-2S] iron-sulphur domain"/>
    <property type="match status" value="1"/>
</dbReference>
<evidence type="ECO:0000256" key="4">
    <source>
        <dbReference type="ARBA" id="ARBA00023004"/>
    </source>
</evidence>
<dbReference type="InterPro" id="IPR036922">
    <property type="entry name" value="Rieske_2Fe-2S_sf"/>
</dbReference>
<keyword evidence="3" id="KW-0560">Oxidoreductase</keyword>
<protein>
    <submittedName>
        <fullName evidence="8">Nitrite reductase small subunit NirD</fullName>
    </submittedName>
</protein>
<keyword evidence="2" id="KW-0479">Metal-binding</keyword>
<dbReference type="PROSITE" id="PS51300">
    <property type="entry name" value="NIRD"/>
    <property type="match status" value="1"/>
</dbReference>
<keyword evidence="1" id="KW-0001">2Fe-2S</keyword>
<comment type="caution">
    <text evidence="8">The sequence shown here is derived from an EMBL/GenBank/DDBJ whole genome shotgun (WGS) entry which is preliminary data.</text>
</comment>
<dbReference type="Proteomes" id="UP000664209">
    <property type="component" value="Unassembled WGS sequence"/>
</dbReference>
<organism evidence="8 9">
    <name type="scientific">Actinotalea soli</name>
    <dbReference type="NCBI Taxonomy" id="2819234"/>
    <lineage>
        <taxon>Bacteria</taxon>
        <taxon>Bacillati</taxon>
        <taxon>Actinomycetota</taxon>
        <taxon>Actinomycetes</taxon>
        <taxon>Micrococcales</taxon>
        <taxon>Cellulomonadaceae</taxon>
        <taxon>Actinotalea</taxon>
    </lineage>
</organism>
<dbReference type="GO" id="GO:0004497">
    <property type="term" value="F:monooxygenase activity"/>
    <property type="evidence" value="ECO:0007669"/>
    <property type="project" value="UniProtKB-ARBA"/>
</dbReference>
<dbReference type="Pfam" id="PF13806">
    <property type="entry name" value="Rieske_2"/>
    <property type="match status" value="1"/>
</dbReference>
<dbReference type="InterPro" id="IPR017941">
    <property type="entry name" value="Rieske_2Fe-2S"/>
</dbReference>
<dbReference type="AlphaFoldDB" id="A0A939LQB1"/>
<dbReference type="GO" id="GO:0008942">
    <property type="term" value="F:nitrite reductase [NAD(P)H] activity"/>
    <property type="evidence" value="ECO:0007669"/>
    <property type="project" value="InterPro"/>
</dbReference>
<evidence type="ECO:0000313" key="8">
    <source>
        <dbReference type="EMBL" id="MBO1750630.1"/>
    </source>
</evidence>
<dbReference type="PANTHER" id="PTHR40562">
    <property type="match status" value="1"/>
</dbReference>
<proteinExistence type="predicted"/>
<evidence type="ECO:0000256" key="6">
    <source>
        <dbReference type="ARBA" id="ARBA00023063"/>
    </source>
</evidence>
<evidence type="ECO:0000256" key="1">
    <source>
        <dbReference type="ARBA" id="ARBA00022714"/>
    </source>
</evidence>
<dbReference type="PROSITE" id="PS51296">
    <property type="entry name" value="RIESKE"/>
    <property type="match status" value="1"/>
</dbReference>
<name>A0A939LQB1_9CELL</name>
<dbReference type="PANTHER" id="PTHR40562:SF1">
    <property type="entry name" value="NITRITE REDUCTASE (NADH) SMALL SUBUNIT"/>
    <property type="match status" value="1"/>
</dbReference>
<sequence>MSIEADPVTAQDASGPVSPWIAVCQLQDLVPERGAAALVRGEQVALFRLVDDTVRAVQHQDPFTGAHVLARGIVGTRGTTPTVASPLHKQVFDLRTGGCLDPADGPTLRTWDVRVEEGVVLVSAAPESGGPS</sequence>
<keyword evidence="4" id="KW-0408">Iron</keyword>
<reference evidence="8" key="1">
    <citation type="submission" date="2021-03" db="EMBL/GenBank/DDBJ databases">
        <title>Actinotalea soli sp. nov., isolated from soil.</title>
        <authorList>
            <person name="Ping W."/>
            <person name="Zhang J."/>
        </authorList>
    </citation>
    <scope>NUCLEOTIDE SEQUENCE</scope>
    <source>
        <strain evidence="8">BY-33</strain>
    </source>
</reference>
<keyword evidence="5" id="KW-0411">Iron-sulfur</keyword>
<evidence type="ECO:0000256" key="5">
    <source>
        <dbReference type="ARBA" id="ARBA00023014"/>
    </source>
</evidence>
<evidence type="ECO:0000256" key="3">
    <source>
        <dbReference type="ARBA" id="ARBA00023002"/>
    </source>
</evidence>
<dbReference type="GO" id="GO:0046872">
    <property type="term" value="F:metal ion binding"/>
    <property type="evidence" value="ECO:0007669"/>
    <property type="project" value="UniProtKB-KW"/>
</dbReference>
<accession>A0A939LQB1</accession>
<dbReference type="GO" id="GO:0051537">
    <property type="term" value="F:2 iron, 2 sulfur cluster binding"/>
    <property type="evidence" value="ECO:0007669"/>
    <property type="project" value="UniProtKB-KW"/>
</dbReference>
<evidence type="ECO:0000256" key="2">
    <source>
        <dbReference type="ARBA" id="ARBA00022723"/>
    </source>
</evidence>
<dbReference type="GO" id="GO:0042128">
    <property type="term" value="P:nitrate assimilation"/>
    <property type="evidence" value="ECO:0007669"/>
    <property type="project" value="UniProtKB-KW"/>
</dbReference>